<dbReference type="OrthoDB" id="1524740at2"/>
<organism evidence="3 4">
    <name type="scientific">Christiangramia gaetbulicola</name>
    <dbReference type="NCBI Taxonomy" id="703340"/>
    <lineage>
        <taxon>Bacteria</taxon>
        <taxon>Pseudomonadati</taxon>
        <taxon>Bacteroidota</taxon>
        <taxon>Flavobacteriia</taxon>
        <taxon>Flavobacteriales</taxon>
        <taxon>Flavobacteriaceae</taxon>
        <taxon>Christiangramia</taxon>
    </lineage>
</organism>
<keyword evidence="1" id="KW-0732">Signal</keyword>
<dbReference type="PROSITE" id="PS51257">
    <property type="entry name" value="PROKAR_LIPOPROTEIN"/>
    <property type="match status" value="1"/>
</dbReference>
<sequence length="158" mass="17785">MKNSFKIIFLSGLFVFQSCATIVSGSRQTIKFNSVPASATVFINEVEIGKTPVEKNLKRNQEYEVLIKLDGYKTYKTTLSKKFNEWYVGNILFGGIIGLVVDPITGAIYKLSPNELTTRLENETTDVVFKDKGDDVHISVSLNIDPEWEKIGQLEKTE</sequence>
<dbReference type="Pfam" id="PF08308">
    <property type="entry name" value="PEGA"/>
    <property type="match status" value="1"/>
</dbReference>
<evidence type="ECO:0000313" key="4">
    <source>
        <dbReference type="Proteomes" id="UP000244174"/>
    </source>
</evidence>
<feature type="chain" id="PRO_5015666925" evidence="1">
    <location>
        <begin position="21"/>
        <end position="158"/>
    </location>
</feature>
<proteinExistence type="predicted"/>
<dbReference type="Proteomes" id="UP000244174">
    <property type="component" value="Unassembled WGS sequence"/>
</dbReference>
<feature type="signal peptide" evidence="1">
    <location>
        <begin position="1"/>
        <end position="20"/>
    </location>
</feature>
<dbReference type="EMBL" id="QBKQ01000001">
    <property type="protein sequence ID" value="PTX45272.1"/>
    <property type="molecule type" value="Genomic_DNA"/>
</dbReference>
<dbReference type="RefSeq" id="WP_108171155.1">
    <property type="nucleotide sequence ID" value="NZ_QBKQ01000001.1"/>
</dbReference>
<name>A0A2T6AN76_9FLAO</name>
<dbReference type="InterPro" id="IPR013229">
    <property type="entry name" value="PEGA"/>
</dbReference>
<evidence type="ECO:0000256" key="1">
    <source>
        <dbReference type="SAM" id="SignalP"/>
    </source>
</evidence>
<comment type="caution">
    <text evidence="3">The sequence shown here is derived from an EMBL/GenBank/DDBJ whole genome shotgun (WGS) entry which is preliminary data.</text>
</comment>
<evidence type="ECO:0000313" key="3">
    <source>
        <dbReference type="EMBL" id="PTX45272.1"/>
    </source>
</evidence>
<accession>A0A2T6AN76</accession>
<keyword evidence="4" id="KW-1185">Reference proteome</keyword>
<evidence type="ECO:0000259" key="2">
    <source>
        <dbReference type="Pfam" id="PF08308"/>
    </source>
</evidence>
<protein>
    <submittedName>
        <fullName evidence="3">PEGA domain-containing protein</fullName>
    </submittedName>
</protein>
<dbReference type="AlphaFoldDB" id="A0A2T6AN76"/>
<reference evidence="3 4" key="1">
    <citation type="submission" date="2018-04" db="EMBL/GenBank/DDBJ databases">
        <title>Genomic Encyclopedia of Archaeal and Bacterial Type Strains, Phase II (KMG-II): from individual species to whole genera.</title>
        <authorList>
            <person name="Goeker M."/>
        </authorList>
    </citation>
    <scope>NUCLEOTIDE SEQUENCE [LARGE SCALE GENOMIC DNA]</scope>
    <source>
        <strain evidence="3 4">DSM 23082</strain>
    </source>
</reference>
<gene>
    <name evidence="3" type="ORF">C8P64_1266</name>
</gene>
<feature type="domain" description="PEGA" evidence="2">
    <location>
        <begin position="29"/>
        <end position="80"/>
    </location>
</feature>